<dbReference type="InterPro" id="IPR025110">
    <property type="entry name" value="AMP-bd_C"/>
</dbReference>
<dbReference type="Proteomes" id="UP000549695">
    <property type="component" value="Unassembled WGS sequence"/>
</dbReference>
<name>A0A852VZY9_PSEA5</name>
<dbReference type="Pfam" id="PF00501">
    <property type="entry name" value="AMP-binding"/>
    <property type="match status" value="1"/>
</dbReference>
<dbReference type="InterPro" id="IPR045851">
    <property type="entry name" value="AMP-bd_C_sf"/>
</dbReference>
<dbReference type="PANTHER" id="PTHR43201:SF5">
    <property type="entry name" value="MEDIUM-CHAIN ACYL-COA LIGASE ACSF2, MITOCHONDRIAL"/>
    <property type="match status" value="1"/>
</dbReference>
<dbReference type="GO" id="GO:0004467">
    <property type="term" value="F:long-chain fatty acid-CoA ligase activity"/>
    <property type="evidence" value="ECO:0007669"/>
    <property type="project" value="UniProtKB-EC"/>
</dbReference>
<dbReference type="Gene3D" id="3.40.50.12780">
    <property type="entry name" value="N-terminal domain of ligase-like"/>
    <property type="match status" value="1"/>
</dbReference>
<gene>
    <name evidence="5" type="ORF">HDA37_002482</name>
</gene>
<dbReference type="GeneID" id="98052242"/>
<comment type="similarity">
    <text evidence="1">Belongs to the ATP-dependent AMP-binding enzyme family.</text>
</comment>
<accession>A0A852VZY9</accession>
<protein>
    <submittedName>
        <fullName evidence="5">Long-chain acyl-CoA synthetase</fullName>
        <ecNumber evidence="5">6.2.1.3</ecNumber>
    </submittedName>
</protein>
<evidence type="ECO:0000259" key="4">
    <source>
        <dbReference type="Pfam" id="PF13193"/>
    </source>
</evidence>
<dbReference type="GO" id="GO:0031956">
    <property type="term" value="F:medium-chain fatty acid-CoA ligase activity"/>
    <property type="evidence" value="ECO:0007669"/>
    <property type="project" value="TreeGrafter"/>
</dbReference>
<evidence type="ECO:0000259" key="3">
    <source>
        <dbReference type="Pfam" id="PF00501"/>
    </source>
</evidence>
<evidence type="ECO:0000256" key="1">
    <source>
        <dbReference type="ARBA" id="ARBA00006432"/>
    </source>
</evidence>
<dbReference type="InterPro" id="IPR000873">
    <property type="entry name" value="AMP-dep_synth/lig_dom"/>
</dbReference>
<keyword evidence="2 5" id="KW-0436">Ligase</keyword>
<evidence type="ECO:0000256" key="2">
    <source>
        <dbReference type="ARBA" id="ARBA00022598"/>
    </source>
</evidence>
<dbReference type="RefSeq" id="WP_179761177.1">
    <property type="nucleotide sequence ID" value="NZ_BAAAJZ010000001.1"/>
</dbReference>
<evidence type="ECO:0000313" key="5">
    <source>
        <dbReference type="EMBL" id="NYG02197.1"/>
    </source>
</evidence>
<feature type="domain" description="AMP-binding enzyme C-terminal" evidence="4">
    <location>
        <begin position="422"/>
        <end position="497"/>
    </location>
</feature>
<dbReference type="EMBL" id="JACCCZ010000001">
    <property type="protein sequence ID" value="NYG02197.1"/>
    <property type="molecule type" value="Genomic_DNA"/>
</dbReference>
<dbReference type="AlphaFoldDB" id="A0A852VZY9"/>
<dbReference type="EC" id="6.2.1.3" evidence="5"/>
<dbReference type="Pfam" id="PF13193">
    <property type="entry name" value="AMP-binding_C"/>
    <property type="match status" value="1"/>
</dbReference>
<reference evidence="5 6" key="1">
    <citation type="submission" date="2020-07" db="EMBL/GenBank/DDBJ databases">
        <title>Sequencing the genomes of 1000 actinobacteria strains.</title>
        <authorList>
            <person name="Klenk H.-P."/>
        </authorList>
    </citation>
    <scope>NUCLEOTIDE SEQUENCE [LARGE SCALE GENOMIC DNA]</scope>
    <source>
        <strain evidence="5 6">DSM 44749</strain>
    </source>
</reference>
<keyword evidence="6" id="KW-1185">Reference proteome</keyword>
<dbReference type="NCBIfam" id="NF004837">
    <property type="entry name" value="PRK06187.1"/>
    <property type="match status" value="1"/>
</dbReference>
<comment type="caution">
    <text evidence="5">The sequence shown here is derived from an EMBL/GenBank/DDBJ whole genome shotgun (WGS) entry which is preliminary data.</text>
</comment>
<dbReference type="PANTHER" id="PTHR43201">
    <property type="entry name" value="ACYL-COA SYNTHETASE"/>
    <property type="match status" value="1"/>
</dbReference>
<organism evidence="5 6">
    <name type="scientific">Pseudonocardia alni</name>
    <name type="common">Amycolata alni</name>
    <dbReference type="NCBI Taxonomy" id="33907"/>
    <lineage>
        <taxon>Bacteria</taxon>
        <taxon>Bacillati</taxon>
        <taxon>Actinomycetota</taxon>
        <taxon>Actinomycetes</taxon>
        <taxon>Pseudonocardiales</taxon>
        <taxon>Pseudonocardiaceae</taxon>
        <taxon>Pseudonocardia</taxon>
    </lineage>
</organism>
<dbReference type="SUPFAM" id="SSF56801">
    <property type="entry name" value="Acetyl-CoA synthetase-like"/>
    <property type="match status" value="1"/>
</dbReference>
<dbReference type="Gene3D" id="3.30.300.30">
    <property type="match status" value="1"/>
</dbReference>
<feature type="domain" description="AMP-dependent synthetase/ligase" evidence="3">
    <location>
        <begin position="22"/>
        <end position="371"/>
    </location>
</feature>
<dbReference type="FunFam" id="3.30.300.30:FF:000008">
    <property type="entry name" value="2,3-dihydroxybenzoate-AMP ligase"/>
    <property type="match status" value="1"/>
</dbReference>
<dbReference type="InterPro" id="IPR042099">
    <property type="entry name" value="ANL_N_sf"/>
</dbReference>
<proteinExistence type="inferred from homology"/>
<sequence length="512" mass="54440">MPGQSPAEDFRLTDILADPDRADLVALSFDGATTTYGELEQRAGRTAAALRDLGLGAGDRVVWIGKNRPEFLELLFAAPRIGAVSVPLNTRLTEADLLALVADARAGLVVLGPDFAGLRGALDGRRVVVVGEDHADWRDAAADVLPPSSPAGSTPDDTVLQLYTSGTTGLPKGVLLAHRQFSALLLAAGHWSIDPTSTALIAMPLFHIGGVGYALVCLAAGARCVLVADIVPGPLLDTMSDERVTNAFLVPAVLQMLSAVPGAADRDWSALRSIAYGASPITVGALRAVVETFRAPLFQVYGATETTGAITQLDPGDHDPDGPRAHLMRSAGRAYPWVRLTIVDPATGRELPAGEVGEVRIHSDQVTAGYWNRPEDTAAALGDDATLRTGDGGYLDAEGYLFLTDRIKDMIVTGAENVYPIEVESVLSEHPDVADVAVIGVPDERWGEAVKAVVVPRPGTTIDPDALVEWVRPRIAGFKRPRSVDVVEALPRNPSGKILKRELRETYRRAFT</sequence>
<evidence type="ECO:0000313" key="6">
    <source>
        <dbReference type="Proteomes" id="UP000549695"/>
    </source>
</evidence>